<feature type="domain" description="Secretion system C-terminal sorting" evidence="2">
    <location>
        <begin position="217"/>
        <end position="284"/>
    </location>
</feature>
<evidence type="ECO:0000256" key="1">
    <source>
        <dbReference type="ARBA" id="ARBA00022729"/>
    </source>
</evidence>
<dbReference type="Proteomes" id="UP000800984">
    <property type="component" value="Unassembled WGS sequence"/>
</dbReference>
<proteinExistence type="predicted"/>
<accession>A0ABX0I8T0</accession>
<keyword evidence="4" id="KW-1185">Reference proteome</keyword>
<sequence>MIIDGTLLWKREDTTTNTGRIRFYGLDFDAQNSIYIAGNITGLNNNSFLGFSYATIPGTIFIMKTIPDASSTTWVSNPSISNGGGTFGNVLYNGTELAFIGSSSKTNFTWGTQTIAMPGTNEGTDVLLARFNTTSGACLSLNKITSNTPSIDYGAAIAKDASGDYIIGGGFGGILYDVNNNTVVNEGGDSDFFITKFSTQPCLPLSSESFEEVKTNIYPNPVKDLFIIPVKEKTSYQLFTITGVLVKEGCINTTENTITISEFASGYYLLHLQSESGKKESVKVIKE</sequence>
<dbReference type="EMBL" id="JAAJBT010000004">
    <property type="protein sequence ID" value="NHM02112.1"/>
    <property type="molecule type" value="Genomic_DNA"/>
</dbReference>
<gene>
    <name evidence="3" type="ORF">G4D72_08310</name>
</gene>
<name>A0ABX0I8T0_9FLAO</name>
<comment type="caution">
    <text evidence="3">The sequence shown here is derived from an EMBL/GenBank/DDBJ whole genome shotgun (WGS) entry which is preliminary data.</text>
</comment>
<dbReference type="InterPro" id="IPR026444">
    <property type="entry name" value="Secre_tail"/>
</dbReference>
<protein>
    <submittedName>
        <fullName evidence="3">T9SS type A sorting domain-containing protein</fullName>
    </submittedName>
</protein>
<dbReference type="NCBIfam" id="TIGR04183">
    <property type="entry name" value="Por_Secre_tail"/>
    <property type="match status" value="1"/>
</dbReference>
<reference evidence="3 4" key="1">
    <citation type="submission" date="2020-02" db="EMBL/GenBank/DDBJ databases">
        <authorList>
            <person name="Chen W.-M."/>
        </authorList>
    </citation>
    <scope>NUCLEOTIDE SEQUENCE [LARGE SCALE GENOMIC DNA]</scope>
    <source>
        <strain evidence="3 4">KDG-16</strain>
    </source>
</reference>
<dbReference type="RefSeq" id="WP_166077208.1">
    <property type="nucleotide sequence ID" value="NZ_JAAJBT010000004.1"/>
</dbReference>
<evidence type="ECO:0000259" key="2">
    <source>
        <dbReference type="Pfam" id="PF18962"/>
    </source>
</evidence>
<evidence type="ECO:0000313" key="3">
    <source>
        <dbReference type="EMBL" id="NHM02112.1"/>
    </source>
</evidence>
<organism evidence="3 4">
    <name type="scientific">Flavobacterium difficile</name>
    <dbReference type="NCBI Taxonomy" id="2709659"/>
    <lineage>
        <taxon>Bacteria</taxon>
        <taxon>Pseudomonadati</taxon>
        <taxon>Bacteroidota</taxon>
        <taxon>Flavobacteriia</taxon>
        <taxon>Flavobacteriales</taxon>
        <taxon>Flavobacteriaceae</taxon>
        <taxon>Flavobacterium</taxon>
    </lineage>
</organism>
<evidence type="ECO:0000313" key="4">
    <source>
        <dbReference type="Proteomes" id="UP000800984"/>
    </source>
</evidence>
<keyword evidence="1" id="KW-0732">Signal</keyword>
<dbReference type="Pfam" id="PF18962">
    <property type="entry name" value="Por_Secre_tail"/>
    <property type="match status" value="1"/>
</dbReference>